<name>A0ABR3F772_9AGAR</name>
<dbReference type="InterPro" id="IPR028055">
    <property type="entry name" value="YidC/Oxa/ALB_C"/>
</dbReference>
<dbReference type="InterPro" id="IPR001708">
    <property type="entry name" value="YidC/ALB3/OXA1/COX18"/>
</dbReference>
<dbReference type="PANTHER" id="PTHR12428:SF65">
    <property type="entry name" value="CYTOCHROME C OXIDASE ASSEMBLY PROTEIN COX18, MITOCHONDRIAL"/>
    <property type="match status" value="1"/>
</dbReference>
<keyword evidence="3 6" id="KW-0812">Transmembrane</keyword>
<keyword evidence="10" id="KW-1185">Reference proteome</keyword>
<evidence type="ECO:0000256" key="5">
    <source>
        <dbReference type="ARBA" id="ARBA00023136"/>
    </source>
</evidence>
<organism evidence="9 10">
    <name type="scientific">Marasmius crinis-equi</name>
    <dbReference type="NCBI Taxonomy" id="585013"/>
    <lineage>
        <taxon>Eukaryota</taxon>
        <taxon>Fungi</taxon>
        <taxon>Dikarya</taxon>
        <taxon>Basidiomycota</taxon>
        <taxon>Agaricomycotina</taxon>
        <taxon>Agaricomycetes</taxon>
        <taxon>Agaricomycetidae</taxon>
        <taxon>Agaricales</taxon>
        <taxon>Marasmiineae</taxon>
        <taxon>Marasmiaceae</taxon>
        <taxon>Marasmius</taxon>
    </lineage>
</organism>
<evidence type="ECO:0000259" key="8">
    <source>
        <dbReference type="Pfam" id="PF02096"/>
    </source>
</evidence>
<accession>A0ABR3F772</accession>
<keyword evidence="5" id="KW-0472">Membrane</keyword>
<comment type="caution">
    <text evidence="9">The sequence shown here is derived from an EMBL/GenBank/DDBJ whole genome shotgun (WGS) entry which is preliminary data.</text>
</comment>
<evidence type="ECO:0000313" key="10">
    <source>
        <dbReference type="Proteomes" id="UP001465976"/>
    </source>
</evidence>
<dbReference type="Proteomes" id="UP001465976">
    <property type="component" value="Unassembled WGS sequence"/>
</dbReference>
<keyword evidence="4" id="KW-1133">Transmembrane helix</keyword>
<feature type="compositionally biased region" description="Pro residues" evidence="7">
    <location>
        <begin position="54"/>
        <end position="65"/>
    </location>
</feature>
<evidence type="ECO:0000313" key="9">
    <source>
        <dbReference type="EMBL" id="KAL0571092.1"/>
    </source>
</evidence>
<dbReference type="NCBIfam" id="TIGR03592">
    <property type="entry name" value="yidC_oxa1_cterm"/>
    <property type="match status" value="1"/>
</dbReference>
<evidence type="ECO:0000256" key="6">
    <source>
        <dbReference type="RuleBase" id="RU003945"/>
    </source>
</evidence>
<feature type="region of interest" description="Disordered" evidence="7">
    <location>
        <begin position="407"/>
        <end position="430"/>
    </location>
</feature>
<feature type="region of interest" description="Disordered" evidence="7">
    <location>
        <begin position="44"/>
        <end position="86"/>
    </location>
</feature>
<comment type="similarity">
    <text evidence="2 6">Belongs to the OXA1/ALB3/YidC family.</text>
</comment>
<dbReference type="Pfam" id="PF02096">
    <property type="entry name" value="60KD_IMP"/>
    <property type="match status" value="1"/>
</dbReference>
<sequence>MRGGRILRLNARISCNGTVGFRTKTSNLHLRESLVLPRPLTRSFSLNPWSSKPPQVPDTTPPTPATPLDKLTPAATPPDTVPNTGLPAGVDANPAIDILPQSTLDSAVSTAISNTSDSLAAASTLSSATDLAALGLLTWTPAGLFRWSLELCQSTTGLPWGSTIILGTLLWRVALVPVSIHTMRFASKMARIQPQVEALSSELKQAYATKDVVATTAIVEKQKKIYANAGINPLGGLVGPLIQLPATLGMFFGIRKMCLLPVEQLKDSGIQWVPDLTAADPTGIMPAAFGVAMFWQISVNGQEMAAARPQMAHIMNIMRAGSPVIAWLMADLPSGLLLSLLTTSVFTIFQSHLLRNNSIRSYVGILPPMVGPTGKSREALPSFKSSFQWATESIRERWQQAAIDAREKEMKRRESLNRKKGVGSGGIKRK</sequence>
<dbReference type="PANTHER" id="PTHR12428">
    <property type="entry name" value="OXA1"/>
    <property type="match status" value="1"/>
</dbReference>
<dbReference type="EMBL" id="JBAHYK010000822">
    <property type="protein sequence ID" value="KAL0571092.1"/>
    <property type="molecule type" value="Genomic_DNA"/>
</dbReference>
<feature type="domain" description="Membrane insertase YidC/Oxa/ALB C-terminal" evidence="8">
    <location>
        <begin position="160"/>
        <end position="355"/>
    </location>
</feature>
<feature type="compositionally biased region" description="Basic and acidic residues" evidence="7">
    <location>
        <begin position="407"/>
        <end position="417"/>
    </location>
</feature>
<evidence type="ECO:0000256" key="7">
    <source>
        <dbReference type="SAM" id="MobiDB-lite"/>
    </source>
</evidence>
<evidence type="ECO:0000256" key="3">
    <source>
        <dbReference type="ARBA" id="ARBA00022692"/>
    </source>
</evidence>
<reference evidence="9 10" key="1">
    <citation type="submission" date="2024-02" db="EMBL/GenBank/DDBJ databases">
        <title>A draft genome for the cacao thread blight pathogen Marasmius crinis-equi.</title>
        <authorList>
            <person name="Cohen S.P."/>
            <person name="Baruah I.K."/>
            <person name="Amoako-Attah I."/>
            <person name="Bukari Y."/>
            <person name="Meinhardt L.W."/>
            <person name="Bailey B.A."/>
        </authorList>
    </citation>
    <scope>NUCLEOTIDE SEQUENCE [LARGE SCALE GENOMIC DNA]</scope>
    <source>
        <strain evidence="9 10">GH-76</strain>
    </source>
</reference>
<protein>
    <recommendedName>
        <fullName evidence="8">Membrane insertase YidC/Oxa/ALB C-terminal domain-containing protein</fullName>
    </recommendedName>
</protein>
<evidence type="ECO:0000256" key="1">
    <source>
        <dbReference type="ARBA" id="ARBA00004141"/>
    </source>
</evidence>
<evidence type="ECO:0000256" key="4">
    <source>
        <dbReference type="ARBA" id="ARBA00022989"/>
    </source>
</evidence>
<gene>
    <name evidence="9" type="ORF">V5O48_010859</name>
</gene>
<dbReference type="CDD" id="cd20069">
    <property type="entry name" value="5TM_Oxa1-like"/>
    <property type="match status" value="1"/>
</dbReference>
<proteinExistence type="inferred from homology"/>
<comment type="subcellular location">
    <subcellularLocation>
        <location evidence="1 6">Membrane</location>
        <topology evidence="1 6">Multi-pass membrane protein</topology>
    </subcellularLocation>
</comment>
<evidence type="ECO:0000256" key="2">
    <source>
        <dbReference type="ARBA" id="ARBA00009877"/>
    </source>
</evidence>